<feature type="region of interest" description="Disordered" evidence="1">
    <location>
        <begin position="121"/>
        <end position="154"/>
    </location>
</feature>
<keyword evidence="3" id="KW-1185">Reference proteome</keyword>
<comment type="caution">
    <text evidence="2">The sequence shown here is derived from an EMBL/GenBank/DDBJ whole genome shotgun (WGS) entry which is preliminary data.</text>
</comment>
<reference evidence="2 3" key="1">
    <citation type="submission" date="2023-08" db="EMBL/GenBank/DDBJ databases">
        <title>A Necator americanus chromosomal reference genome.</title>
        <authorList>
            <person name="Ilik V."/>
            <person name="Petrzelkova K.J."/>
            <person name="Pardy F."/>
            <person name="Fuh T."/>
            <person name="Niatou-Singa F.S."/>
            <person name="Gouil Q."/>
            <person name="Baker L."/>
            <person name="Ritchie M.E."/>
            <person name="Jex A.R."/>
            <person name="Gazzola D."/>
            <person name="Li H."/>
            <person name="Toshio Fujiwara R."/>
            <person name="Zhan B."/>
            <person name="Aroian R.V."/>
            <person name="Pafco B."/>
            <person name="Schwarz E.M."/>
        </authorList>
    </citation>
    <scope>NUCLEOTIDE SEQUENCE [LARGE SCALE GENOMIC DNA]</scope>
    <source>
        <strain evidence="2 3">Aroian</strain>
        <tissue evidence="2">Whole animal</tissue>
    </source>
</reference>
<sequence>MATNVNEALSERTTTHAPINNYVVSPLRREKLLFRHFDTDEHPGDNIGDGLRGHTKRFANLTTRTMAAQLGVARRRISFIRSRLRQSSLGTQATKAARKVQSRVGARFAGSAVLVVIERTAVSSQQPPKPQSRQTVRRRGSELCGQSGTPQRRRFARQATLEQGSLGAGTLDIPSQCFYPPRQVWYESIELGGMKGLFGTTAVSNHRSIVPQSDLPPTALMSVKWKMFQKRLAESEPIKKGLVSYRCEKKELLRH</sequence>
<dbReference type="EMBL" id="JAVFWL010000006">
    <property type="protein sequence ID" value="KAK6766932.1"/>
    <property type="molecule type" value="Genomic_DNA"/>
</dbReference>
<evidence type="ECO:0000313" key="3">
    <source>
        <dbReference type="Proteomes" id="UP001303046"/>
    </source>
</evidence>
<protein>
    <submittedName>
        <fullName evidence="2">Uncharacterized protein</fullName>
    </submittedName>
</protein>
<proteinExistence type="predicted"/>
<gene>
    <name evidence="2" type="primary">Necator_chrX.g26456</name>
    <name evidence="2" type="ORF">RB195_026289</name>
</gene>
<accession>A0ABR1EW96</accession>
<evidence type="ECO:0000256" key="1">
    <source>
        <dbReference type="SAM" id="MobiDB-lite"/>
    </source>
</evidence>
<evidence type="ECO:0000313" key="2">
    <source>
        <dbReference type="EMBL" id="KAK6766932.1"/>
    </source>
</evidence>
<organism evidence="2 3">
    <name type="scientific">Necator americanus</name>
    <name type="common">Human hookworm</name>
    <dbReference type="NCBI Taxonomy" id="51031"/>
    <lineage>
        <taxon>Eukaryota</taxon>
        <taxon>Metazoa</taxon>
        <taxon>Ecdysozoa</taxon>
        <taxon>Nematoda</taxon>
        <taxon>Chromadorea</taxon>
        <taxon>Rhabditida</taxon>
        <taxon>Rhabditina</taxon>
        <taxon>Rhabditomorpha</taxon>
        <taxon>Strongyloidea</taxon>
        <taxon>Ancylostomatidae</taxon>
        <taxon>Bunostominae</taxon>
        <taxon>Necator</taxon>
    </lineage>
</organism>
<name>A0ABR1EW96_NECAM</name>
<dbReference type="Proteomes" id="UP001303046">
    <property type="component" value="Unassembled WGS sequence"/>
</dbReference>